<dbReference type="PANTHER" id="PTHR40077:SF2">
    <property type="entry name" value="MEMBRANE PROTEIN"/>
    <property type="match status" value="1"/>
</dbReference>
<dbReference type="PANTHER" id="PTHR40077">
    <property type="entry name" value="MEMBRANE PROTEIN-RELATED"/>
    <property type="match status" value="1"/>
</dbReference>
<feature type="transmembrane region" description="Helical" evidence="6">
    <location>
        <begin position="72"/>
        <end position="91"/>
    </location>
</feature>
<evidence type="ECO:0000256" key="2">
    <source>
        <dbReference type="ARBA" id="ARBA00022475"/>
    </source>
</evidence>
<dbReference type="AlphaFoldDB" id="A0A841FH06"/>
<evidence type="ECO:0000259" key="7">
    <source>
        <dbReference type="Pfam" id="PF12823"/>
    </source>
</evidence>
<evidence type="ECO:0000313" key="9">
    <source>
        <dbReference type="Proteomes" id="UP000548476"/>
    </source>
</evidence>
<dbReference type="GO" id="GO:0005886">
    <property type="term" value="C:plasma membrane"/>
    <property type="evidence" value="ECO:0007669"/>
    <property type="project" value="UniProtKB-SubCell"/>
</dbReference>
<protein>
    <submittedName>
        <fullName evidence="8">Integral membrane protein</fullName>
    </submittedName>
</protein>
<name>A0A841FH06_9ACTN</name>
<dbReference type="RefSeq" id="WP_184787831.1">
    <property type="nucleotide sequence ID" value="NZ_BONT01000112.1"/>
</dbReference>
<dbReference type="NCBIfam" id="TIGR03954">
    <property type="entry name" value="integ_memb_HG"/>
    <property type="match status" value="1"/>
</dbReference>
<keyword evidence="2" id="KW-1003">Cell membrane</keyword>
<evidence type="ECO:0000256" key="4">
    <source>
        <dbReference type="ARBA" id="ARBA00022989"/>
    </source>
</evidence>
<keyword evidence="9" id="KW-1185">Reference proteome</keyword>
<keyword evidence="3 6" id="KW-0812">Transmembrane</keyword>
<keyword evidence="4 6" id="KW-1133">Transmembrane helix</keyword>
<evidence type="ECO:0000256" key="3">
    <source>
        <dbReference type="ARBA" id="ARBA00022692"/>
    </source>
</evidence>
<dbReference type="Pfam" id="PF12823">
    <property type="entry name" value="DUF3817"/>
    <property type="match status" value="1"/>
</dbReference>
<gene>
    <name evidence="8" type="ORF">HNR73_002839</name>
</gene>
<organism evidence="8 9">
    <name type="scientific">Phytomonospora endophytica</name>
    <dbReference type="NCBI Taxonomy" id="714109"/>
    <lineage>
        <taxon>Bacteria</taxon>
        <taxon>Bacillati</taxon>
        <taxon>Actinomycetota</taxon>
        <taxon>Actinomycetes</taxon>
        <taxon>Micromonosporales</taxon>
        <taxon>Micromonosporaceae</taxon>
        <taxon>Phytomonospora</taxon>
    </lineage>
</organism>
<evidence type="ECO:0000256" key="5">
    <source>
        <dbReference type="ARBA" id="ARBA00023136"/>
    </source>
</evidence>
<dbReference type="Proteomes" id="UP000548476">
    <property type="component" value="Unassembled WGS sequence"/>
</dbReference>
<feature type="transmembrane region" description="Helical" evidence="6">
    <location>
        <begin position="12"/>
        <end position="32"/>
    </location>
</feature>
<feature type="transmembrane region" description="Helical" evidence="6">
    <location>
        <begin position="38"/>
        <end position="60"/>
    </location>
</feature>
<comment type="caution">
    <text evidence="8">The sequence shown here is derived from an EMBL/GenBank/DDBJ whole genome shotgun (WGS) entry which is preliminary data.</text>
</comment>
<evidence type="ECO:0000313" key="8">
    <source>
        <dbReference type="EMBL" id="MBB6034985.1"/>
    </source>
</evidence>
<comment type="subcellular location">
    <subcellularLocation>
        <location evidence="1">Cell membrane</location>
        <topology evidence="1">Multi-pass membrane protein</topology>
    </subcellularLocation>
</comment>
<proteinExistence type="predicted"/>
<reference evidence="8 9" key="1">
    <citation type="submission" date="2020-08" db="EMBL/GenBank/DDBJ databases">
        <title>Genomic Encyclopedia of Type Strains, Phase IV (KMG-IV): sequencing the most valuable type-strain genomes for metagenomic binning, comparative biology and taxonomic classification.</title>
        <authorList>
            <person name="Goeker M."/>
        </authorList>
    </citation>
    <scope>NUCLEOTIDE SEQUENCE [LARGE SCALE GENOMIC DNA]</scope>
    <source>
        <strain evidence="8 9">YIM 65646</strain>
    </source>
</reference>
<keyword evidence="5 6" id="KW-0472">Membrane</keyword>
<accession>A0A841FH06</accession>
<evidence type="ECO:0000256" key="1">
    <source>
        <dbReference type="ARBA" id="ARBA00004651"/>
    </source>
</evidence>
<feature type="domain" description="DUF3817" evidence="7">
    <location>
        <begin position="5"/>
        <end position="93"/>
    </location>
</feature>
<evidence type="ECO:0000256" key="6">
    <source>
        <dbReference type="SAM" id="Phobius"/>
    </source>
</evidence>
<dbReference type="EMBL" id="JACHGT010000005">
    <property type="protein sequence ID" value="MBB6034985.1"/>
    <property type="molecule type" value="Genomic_DNA"/>
</dbReference>
<dbReference type="InterPro" id="IPR023845">
    <property type="entry name" value="DUF3817_TM"/>
</dbReference>
<sequence>MKAALTRYRVMSYIVGTLLVLLFFVAMPLKYAGANDSLVAIIGPVHGFLYVFYLIAAFDVARRAGWPLKQTLLVLIAGTVPVVSFVAERWVHRQIAPKLAAEAA</sequence>